<dbReference type="AlphaFoldDB" id="A0A3N4VCY1"/>
<dbReference type="GO" id="GO:0044780">
    <property type="term" value="P:bacterial-type flagellum assembly"/>
    <property type="evidence" value="ECO:0007669"/>
    <property type="project" value="InterPro"/>
</dbReference>
<dbReference type="SUPFAM" id="SSF101116">
    <property type="entry name" value="Flagellar export chaperone FliS"/>
    <property type="match status" value="1"/>
</dbReference>
<dbReference type="OrthoDB" id="9792010at2"/>
<comment type="subcellular location">
    <subcellularLocation>
        <location evidence="1 6">Cytoplasm</location>
        <location evidence="1 6">Cytosol</location>
    </subcellularLocation>
</comment>
<keyword evidence="3 6" id="KW-0963">Cytoplasm</keyword>
<proteinExistence type="inferred from homology"/>
<evidence type="ECO:0000256" key="3">
    <source>
        <dbReference type="ARBA" id="ARBA00022490"/>
    </source>
</evidence>
<dbReference type="InterPro" id="IPR036584">
    <property type="entry name" value="FliS_sf"/>
</dbReference>
<evidence type="ECO:0000313" key="8">
    <source>
        <dbReference type="Proteomes" id="UP000269708"/>
    </source>
</evidence>
<dbReference type="Gene3D" id="1.20.120.340">
    <property type="entry name" value="Flagellar protein FliS"/>
    <property type="match status" value="1"/>
</dbReference>
<keyword evidence="7" id="KW-0969">Cilium</keyword>
<dbReference type="NCBIfam" id="TIGR00208">
    <property type="entry name" value="fliS"/>
    <property type="match status" value="1"/>
</dbReference>
<organism evidence="7 8">
    <name type="scientific">Vulcaniibacterium tengchongense</name>
    <dbReference type="NCBI Taxonomy" id="1273429"/>
    <lineage>
        <taxon>Bacteria</taxon>
        <taxon>Pseudomonadati</taxon>
        <taxon>Pseudomonadota</taxon>
        <taxon>Gammaproteobacteria</taxon>
        <taxon>Lysobacterales</taxon>
        <taxon>Lysobacteraceae</taxon>
        <taxon>Vulcaniibacterium</taxon>
    </lineage>
</organism>
<dbReference type="Pfam" id="PF02561">
    <property type="entry name" value="FliS"/>
    <property type="match status" value="1"/>
</dbReference>
<dbReference type="CDD" id="cd16098">
    <property type="entry name" value="FliS"/>
    <property type="match status" value="1"/>
</dbReference>
<keyword evidence="8" id="KW-1185">Reference proteome</keyword>
<evidence type="ECO:0000256" key="1">
    <source>
        <dbReference type="ARBA" id="ARBA00004514"/>
    </source>
</evidence>
<dbReference type="EMBL" id="RKQN01000001">
    <property type="protein sequence ID" value="RPE80872.1"/>
    <property type="molecule type" value="Genomic_DNA"/>
</dbReference>
<dbReference type="RefSeq" id="WP_123768472.1">
    <property type="nucleotide sequence ID" value="NZ_RKQN01000001.1"/>
</dbReference>
<keyword evidence="7" id="KW-0966">Cell projection</keyword>
<sequence>MYGSPRNYAQHYRSTGLSSAVLEADPHRLIALMLAGARDRLRLAEACLARGDVPRKAKAISDASAIVGGLSGALDLDAGGEIASGLQALYDYVQQRLVAANADNDAGALREADGLLGEIESAWRAIAPQPAQAARP</sequence>
<keyword evidence="7" id="KW-0282">Flagellum</keyword>
<dbReference type="GO" id="GO:0071973">
    <property type="term" value="P:bacterial-type flagellum-dependent cell motility"/>
    <property type="evidence" value="ECO:0007669"/>
    <property type="project" value="TreeGrafter"/>
</dbReference>
<gene>
    <name evidence="7" type="ORF">EDC50_0038</name>
</gene>
<dbReference type="PIRSF" id="PIRSF039090">
    <property type="entry name" value="Flis"/>
    <property type="match status" value="1"/>
</dbReference>
<dbReference type="PANTHER" id="PTHR34773">
    <property type="entry name" value="FLAGELLAR SECRETION CHAPERONE FLIS"/>
    <property type="match status" value="1"/>
</dbReference>
<evidence type="ECO:0000313" key="7">
    <source>
        <dbReference type="EMBL" id="RPE80872.1"/>
    </source>
</evidence>
<dbReference type="GO" id="GO:0005829">
    <property type="term" value="C:cytosol"/>
    <property type="evidence" value="ECO:0007669"/>
    <property type="project" value="UniProtKB-SubCell"/>
</dbReference>
<name>A0A3N4VCY1_9GAMM</name>
<evidence type="ECO:0000256" key="5">
    <source>
        <dbReference type="ARBA" id="ARBA00023186"/>
    </source>
</evidence>
<comment type="caution">
    <text evidence="7">The sequence shown here is derived from an EMBL/GenBank/DDBJ whole genome shotgun (WGS) entry which is preliminary data.</text>
</comment>
<accession>A0A3N4VCY1</accession>
<dbReference type="PANTHER" id="PTHR34773:SF1">
    <property type="entry name" value="FLAGELLAR SECRETION CHAPERONE FLIS"/>
    <property type="match status" value="1"/>
</dbReference>
<keyword evidence="4 6" id="KW-1005">Bacterial flagellum biogenesis</keyword>
<evidence type="ECO:0000256" key="4">
    <source>
        <dbReference type="ARBA" id="ARBA00022795"/>
    </source>
</evidence>
<reference evidence="7 8" key="1">
    <citation type="submission" date="2018-11" db="EMBL/GenBank/DDBJ databases">
        <title>Genomic Encyclopedia of Type Strains, Phase IV (KMG-IV): sequencing the most valuable type-strain genomes for metagenomic binning, comparative biology and taxonomic classification.</title>
        <authorList>
            <person name="Goeker M."/>
        </authorList>
    </citation>
    <scope>NUCLEOTIDE SEQUENCE [LARGE SCALE GENOMIC DNA]</scope>
    <source>
        <strain evidence="7 8">DSM 25623</strain>
    </source>
</reference>
<keyword evidence="5" id="KW-0143">Chaperone</keyword>
<comment type="similarity">
    <text evidence="2 6">Belongs to the FliS family.</text>
</comment>
<evidence type="ECO:0000256" key="2">
    <source>
        <dbReference type="ARBA" id="ARBA00008787"/>
    </source>
</evidence>
<dbReference type="InterPro" id="IPR003713">
    <property type="entry name" value="FliS"/>
</dbReference>
<evidence type="ECO:0000256" key="6">
    <source>
        <dbReference type="PIRNR" id="PIRNR039090"/>
    </source>
</evidence>
<protein>
    <recommendedName>
        <fullName evidence="6">Flagellar secretion chaperone FliS</fullName>
    </recommendedName>
</protein>
<dbReference type="Proteomes" id="UP000269708">
    <property type="component" value="Unassembled WGS sequence"/>
</dbReference>